<organism evidence="4">
    <name type="scientific">Candidatus Kentrum sp. TUN</name>
    <dbReference type="NCBI Taxonomy" id="2126343"/>
    <lineage>
        <taxon>Bacteria</taxon>
        <taxon>Pseudomonadati</taxon>
        <taxon>Pseudomonadota</taxon>
        <taxon>Gammaproteobacteria</taxon>
        <taxon>Candidatus Kentrum</taxon>
    </lineage>
</organism>
<feature type="domain" description="MAM" evidence="2">
    <location>
        <begin position="71"/>
        <end position="228"/>
    </location>
</feature>
<dbReference type="Pfam" id="PF01391">
    <property type="entry name" value="Collagen"/>
    <property type="match status" value="2"/>
</dbReference>
<dbReference type="SMART" id="SM00137">
    <property type="entry name" value="MAM"/>
    <property type="match status" value="1"/>
</dbReference>
<dbReference type="Pfam" id="PF00629">
    <property type="entry name" value="MAM"/>
    <property type="match status" value="1"/>
</dbReference>
<evidence type="ECO:0000259" key="3">
    <source>
        <dbReference type="PROSITE" id="PS51406"/>
    </source>
</evidence>
<dbReference type="InterPro" id="IPR050149">
    <property type="entry name" value="Collagen_superfamily"/>
</dbReference>
<dbReference type="CDD" id="cd06263">
    <property type="entry name" value="MAM"/>
    <property type="match status" value="1"/>
</dbReference>
<proteinExistence type="predicted"/>
<dbReference type="EMBL" id="CAADFY010000006">
    <property type="protein sequence ID" value="VFK52261.1"/>
    <property type="molecule type" value="Genomic_DNA"/>
</dbReference>
<dbReference type="PANTHER" id="PTHR24023">
    <property type="entry name" value="COLLAGEN ALPHA"/>
    <property type="match status" value="1"/>
</dbReference>
<dbReference type="NCBIfam" id="NF040941">
    <property type="entry name" value="GGGWT_bact"/>
    <property type="match status" value="1"/>
</dbReference>
<name>A0A450ZEQ5_9GAMM</name>
<dbReference type="InterPro" id="IPR000998">
    <property type="entry name" value="MAM_dom"/>
</dbReference>
<dbReference type="SUPFAM" id="SSF49899">
    <property type="entry name" value="Concanavalin A-like lectins/glucanases"/>
    <property type="match status" value="1"/>
</dbReference>
<dbReference type="AlphaFoldDB" id="A0A450ZEQ5"/>
<accession>A0A450ZEQ5</accession>
<dbReference type="InterPro" id="IPR002181">
    <property type="entry name" value="Fibrinogen_a/b/g_C_dom"/>
</dbReference>
<feature type="region of interest" description="Disordered" evidence="1">
    <location>
        <begin position="415"/>
        <end position="592"/>
    </location>
</feature>
<dbReference type="EMBL" id="CAADFV010000008">
    <property type="protein sequence ID" value="VFK52463.1"/>
    <property type="molecule type" value="Genomic_DNA"/>
</dbReference>
<evidence type="ECO:0000313" key="4">
    <source>
        <dbReference type="EMBL" id="VFK52261.1"/>
    </source>
</evidence>
<dbReference type="EMBL" id="CAADFX010000073">
    <property type="protein sequence ID" value="VFK57985.1"/>
    <property type="molecule type" value="Genomic_DNA"/>
</dbReference>
<sequence length="919" mass="97028">MNACLQNAIVERGAPSASPTAFAGSASLQRDTSNPIFRHALKIPVSIRRFLFLGTLLLLVLVASPAKAIEYTTTFESDLGGWTAIKGTSIFNWSRHAGGTHSDHTGPASAHEGDHYLYLEASRNAPAKTAYLESPNFFGKPLRVAFHYHLYGTHMGSLALETFDGNAWRTRWTVTGQQHANHYTPWTRREIDLSGQTVRKIRFKGTTGSYSENSQYRGDMAIDYLIVTTDAKPLPSAKWSESGYDIYYLPGNVGIGTKRPTADLAILGNLSEPLTGHVAVAGGSKHVTGTGTRFTQELTVGDSLLIGEEVFIVREIRGDTELIIDVPHTVGALNATAYTDSDLLSVRTGAEVDSLVVDKSGNVGVGTGNPAVKLDVAGGIRVGEETICDTNRKGTIRYSNVTDEIEFCDGTAWTRVEGPMGPKGKTGLQGSQGAKGDKGDPGATGLRGLKGEKGPIGPRGLKGEKGDKGDKGDVGPQGLQGAKGDKGDPGQKGDTGLQGLRGDIGPQGPKGDTGATGAKGDTGAIGSQGPKGDQGPVGPRALKGEKGDKGDKGDVGPQGPQGVKGPKGDQGPIGSRGLKGEKGDKGDTGNSFWSQSGNNIYYGSGNIGIGTTSPSAKLDIDGDIKISNQTSIPTADCDELSETGRIRYIINSNVGRFYGCIQSGISNYAWVTLNNIFIRGDNTSGRSYSDGTYAKSCNEYLSTGSYYGKVGNGIYWIDPDGAEGNAPFKVYCDMTTDGGGWTIVYAATGADNEQAMVSNSEATGNPLAFQHYNLNRQKKSDISFVSSHSILVRNNSTWLKWNHALFDNNLLSASKHAHYGVTIIASNGSTASGYAGWSNYNNSGGGDYGVVTSAGFDHHTAAYYHLNTHCSNHYLYSYSSSNRDGDAGYDVNTGLGNWAATSSCDSAEGGNLVFYAGMK</sequence>
<protein>
    <submittedName>
        <fullName evidence="4">Fibrinogen beta and gamma chains, C-terminal globular domain</fullName>
    </submittedName>
</protein>
<dbReference type="InterPro" id="IPR008160">
    <property type="entry name" value="Collagen"/>
</dbReference>
<dbReference type="GO" id="GO:0031012">
    <property type="term" value="C:extracellular matrix"/>
    <property type="evidence" value="ECO:0007669"/>
    <property type="project" value="TreeGrafter"/>
</dbReference>
<dbReference type="PROSITE" id="PS51406">
    <property type="entry name" value="FIBRINOGEN_C_2"/>
    <property type="match status" value="1"/>
</dbReference>
<evidence type="ECO:0000256" key="1">
    <source>
        <dbReference type="SAM" id="MobiDB-lite"/>
    </source>
</evidence>
<dbReference type="InterPro" id="IPR013320">
    <property type="entry name" value="ConA-like_dom_sf"/>
</dbReference>
<feature type="compositionally biased region" description="Basic and acidic residues" evidence="1">
    <location>
        <begin position="578"/>
        <end position="587"/>
    </location>
</feature>
<dbReference type="PROSITE" id="PS50060">
    <property type="entry name" value="MAM_2"/>
    <property type="match status" value="1"/>
</dbReference>
<dbReference type="InterPro" id="IPR036056">
    <property type="entry name" value="Fibrinogen-like_C"/>
</dbReference>
<feature type="compositionally biased region" description="Basic and acidic residues" evidence="1">
    <location>
        <begin position="542"/>
        <end position="554"/>
    </location>
</feature>
<dbReference type="GO" id="GO:0016020">
    <property type="term" value="C:membrane"/>
    <property type="evidence" value="ECO:0007669"/>
    <property type="project" value="InterPro"/>
</dbReference>
<feature type="compositionally biased region" description="Low complexity" evidence="1">
    <location>
        <begin position="510"/>
        <end position="524"/>
    </location>
</feature>
<dbReference type="PANTHER" id="PTHR24023:SF1082">
    <property type="entry name" value="COLLAGEN TRIPLE HELIX REPEAT"/>
    <property type="match status" value="1"/>
</dbReference>
<evidence type="ECO:0000259" key="2">
    <source>
        <dbReference type="PROSITE" id="PS50060"/>
    </source>
</evidence>
<dbReference type="Gene3D" id="2.60.120.200">
    <property type="match status" value="1"/>
</dbReference>
<gene>
    <name evidence="6" type="ORF">BECKTUN1418D_GA0071000_107310</name>
    <name evidence="5" type="ORF">BECKTUN1418E_GA0071001_100817</name>
    <name evidence="4" type="ORF">BECKTUN1418F_GA0071002_100618</name>
</gene>
<dbReference type="SUPFAM" id="SSF56496">
    <property type="entry name" value="Fibrinogen C-terminal domain-like"/>
    <property type="match status" value="1"/>
</dbReference>
<feature type="compositionally biased region" description="Low complexity" evidence="1">
    <location>
        <begin position="555"/>
        <end position="572"/>
    </location>
</feature>
<feature type="compositionally biased region" description="Basic and acidic residues" evidence="1">
    <location>
        <begin position="461"/>
        <end position="473"/>
    </location>
</feature>
<evidence type="ECO:0000313" key="5">
    <source>
        <dbReference type="EMBL" id="VFK52463.1"/>
    </source>
</evidence>
<dbReference type="Pfam" id="PF00147">
    <property type="entry name" value="Fibrinogen_C"/>
    <property type="match status" value="1"/>
</dbReference>
<feature type="domain" description="Fibrinogen C-terminal" evidence="3">
    <location>
        <begin position="688"/>
        <end position="744"/>
    </location>
</feature>
<dbReference type="Gene3D" id="2.60.120.1000">
    <property type="match status" value="1"/>
</dbReference>
<dbReference type="GO" id="GO:0005615">
    <property type="term" value="C:extracellular space"/>
    <property type="evidence" value="ECO:0007669"/>
    <property type="project" value="TreeGrafter"/>
</dbReference>
<evidence type="ECO:0000313" key="6">
    <source>
        <dbReference type="EMBL" id="VFK57985.1"/>
    </source>
</evidence>
<reference evidence="4" key="1">
    <citation type="submission" date="2019-02" db="EMBL/GenBank/DDBJ databases">
        <authorList>
            <person name="Gruber-Vodicka R. H."/>
            <person name="Seah K. B. B."/>
        </authorList>
    </citation>
    <scope>NUCLEOTIDE SEQUENCE</scope>
    <source>
        <strain evidence="6">BECK_BY1</strain>
        <strain evidence="5">BECK_BY2</strain>
        <strain evidence="4">BECK_BY3</strain>
    </source>
</reference>